<gene>
    <name evidence="6" type="ORF">IPJ27_10660</name>
</gene>
<dbReference type="PROSITE" id="PS00550">
    <property type="entry name" value="HEMERYTHRINS"/>
    <property type="match status" value="1"/>
</dbReference>
<keyword evidence="4" id="KW-0408">Iron</keyword>
<keyword evidence="2" id="KW-0813">Transport</keyword>
<keyword evidence="3" id="KW-0479">Metal-binding</keyword>
<dbReference type="PANTHER" id="PTHR37164:SF1">
    <property type="entry name" value="BACTERIOHEMERYTHRIN"/>
    <property type="match status" value="1"/>
</dbReference>
<dbReference type="InterPro" id="IPR012827">
    <property type="entry name" value="Hemerythrin_metal-bd"/>
</dbReference>
<dbReference type="NCBIfam" id="TIGR02481">
    <property type="entry name" value="hemeryth_dom"/>
    <property type="match status" value="1"/>
</dbReference>
<dbReference type="NCBIfam" id="NF033749">
    <property type="entry name" value="bact_hemeryth"/>
    <property type="match status" value="1"/>
</dbReference>
<dbReference type="InterPro" id="IPR050669">
    <property type="entry name" value="Hemerythrin"/>
</dbReference>
<dbReference type="Pfam" id="PF01814">
    <property type="entry name" value="Hemerythrin"/>
    <property type="match status" value="1"/>
</dbReference>
<dbReference type="PANTHER" id="PTHR37164">
    <property type="entry name" value="BACTERIOHEMERYTHRIN"/>
    <property type="match status" value="1"/>
</dbReference>
<protein>
    <submittedName>
        <fullName evidence="6">Hemerythrin family protein</fullName>
    </submittedName>
</protein>
<dbReference type="InterPro" id="IPR012312">
    <property type="entry name" value="Hemerythrin-like"/>
</dbReference>
<organism evidence="6 7">
    <name type="scientific">Candidatus Accumulibacter proximus</name>
    <dbReference type="NCBI Taxonomy" id="2954385"/>
    <lineage>
        <taxon>Bacteria</taxon>
        <taxon>Pseudomonadati</taxon>
        <taxon>Pseudomonadota</taxon>
        <taxon>Betaproteobacteria</taxon>
        <taxon>Candidatus Accumulibacter</taxon>
    </lineage>
</organism>
<reference evidence="6 7" key="1">
    <citation type="submission" date="2020-10" db="EMBL/GenBank/DDBJ databases">
        <title>Connecting structure to function with the recovery of over 1000 high-quality activated sludge metagenome-assembled genomes encoding full-length rRNA genes using long-read sequencing.</title>
        <authorList>
            <person name="Singleton C.M."/>
            <person name="Petriglieri F."/>
            <person name="Kristensen J.M."/>
            <person name="Kirkegaard R.H."/>
            <person name="Michaelsen T.Y."/>
            <person name="Andersen M.H."/>
            <person name="Karst S.M."/>
            <person name="Dueholm M.S."/>
            <person name="Nielsen P.H."/>
            <person name="Albertsen M."/>
        </authorList>
    </citation>
    <scope>NUCLEOTIDE SEQUENCE [LARGE SCALE GENOMIC DNA]</scope>
    <source>
        <strain evidence="6">EsbW_18-Q3-R4-48_BATAC.285</strain>
    </source>
</reference>
<dbReference type="Gene3D" id="1.20.120.50">
    <property type="entry name" value="Hemerythrin-like"/>
    <property type="match status" value="1"/>
</dbReference>
<dbReference type="EMBL" id="JADJMH010000009">
    <property type="protein sequence ID" value="MBK7675164.1"/>
    <property type="molecule type" value="Genomic_DNA"/>
</dbReference>
<dbReference type="GO" id="GO:0046872">
    <property type="term" value="F:metal ion binding"/>
    <property type="evidence" value="ECO:0007669"/>
    <property type="project" value="UniProtKB-KW"/>
</dbReference>
<dbReference type="InterPro" id="IPR035938">
    <property type="entry name" value="Hemerythrin-like_sf"/>
</dbReference>
<evidence type="ECO:0000256" key="2">
    <source>
        <dbReference type="ARBA" id="ARBA00022621"/>
    </source>
</evidence>
<evidence type="ECO:0000256" key="1">
    <source>
        <dbReference type="ARBA" id="ARBA00010587"/>
    </source>
</evidence>
<dbReference type="Proteomes" id="UP000697998">
    <property type="component" value="Unassembled WGS sequence"/>
</dbReference>
<dbReference type="SUPFAM" id="SSF47188">
    <property type="entry name" value="Hemerythrin-like"/>
    <property type="match status" value="1"/>
</dbReference>
<keyword evidence="2" id="KW-0561">Oxygen transport</keyword>
<dbReference type="InterPro" id="IPR016131">
    <property type="entry name" value="Haemerythrin_Fe_BS"/>
</dbReference>
<sequence>MEFELAEWSSKIEVGLPMIDEQHRQLFDLAATFRGDGDQIRVLKSLAMLTEYVKVHFREEEELMASCDYPGLAAHRRLHGEFRRMLFELLENAKQMTLDEIAEEVKYLINGWFYHHILVSDFDYVPSVQAASAPAPNRD</sequence>
<dbReference type="GO" id="GO:0005344">
    <property type="term" value="F:oxygen carrier activity"/>
    <property type="evidence" value="ECO:0007669"/>
    <property type="project" value="UniProtKB-KW"/>
</dbReference>
<accession>A0A935PXI9</accession>
<evidence type="ECO:0000313" key="7">
    <source>
        <dbReference type="Proteomes" id="UP000697998"/>
    </source>
</evidence>
<dbReference type="AlphaFoldDB" id="A0A935PXI9"/>
<evidence type="ECO:0000313" key="6">
    <source>
        <dbReference type="EMBL" id="MBK7675164.1"/>
    </source>
</evidence>
<comment type="similarity">
    <text evidence="1">Belongs to the hemerythrin family.</text>
</comment>
<name>A0A935PXI9_9PROT</name>
<evidence type="ECO:0000256" key="4">
    <source>
        <dbReference type="ARBA" id="ARBA00023004"/>
    </source>
</evidence>
<proteinExistence type="inferred from homology"/>
<evidence type="ECO:0000259" key="5">
    <source>
        <dbReference type="Pfam" id="PF01814"/>
    </source>
</evidence>
<comment type="caution">
    <text evidence="6">The sequence shown here is derived from an EMBL/GenBank/DDBJ whole genome shotgun (WGS) entry which is preliminary data.</text>
</comment>
<evidence type="ECO:0000256" key="3">
    <source>
        <dbReference type="ARBA" id="ARBA00022723"/>
    </source>
</evidence>
<feature type="domain" description="Hemerythrin-like" evidence="5">
    <location>
        <begin position="16"/>
        <end position="126"/>
    </location>
</feature>
<dbReference type="CDD" id="cd12107">
    <property type="entry name" value="Hemerythrin"/>
    <property type="match status" value="1"/>
</dbReference>